<protein>
    <submittedName>
        <fullName evidence="2">Uncharacterized protein</fullName>
    </submittedName>
</protein>
<gene>
    <name evidence="2" type="ORF">DAPPUDRAFT_316614</name>
</gene>
<dbReference type="PhylomeDB" id="E9GDG6"/>
<accession>E9GDG6</accession>
<reference evidence="2 3" key="1">
    <citation type="journal article" date="2011" name="Science">
        <title>The ecoresponsive genome of Daphnia pulex.</title>
        <authorList>
            <person name="Colbourne J.K."/>
            <person name="Pfrender M.E."/>
            <person name="Gilbert D."/>
            <person name="Thomas W.K."/>
            <person name="Tucker A."/>
            <person name="Oakley T.H."/>
            <person name="Tokishita S."/>
            <person name="Aerts A."/>
            <person name="Arnold G.J."/>
            <person name="Basu M.K."/>
            <person name="Bauer D.J."/>
            <person name="Caceres C.E."/>
            <person name="Carmel L."/>
            <person name="Casola C."/>
            <person name="Choi J.H."/>
            <person name="Detter J.C."/>
            <person name="Dong Q."/>
            <person name="Dusheyko S."/>
            <person name="Eads B.D."/>
            <person name="Frohlich T."/>
            <person name="Geiler-Samerotte K.A."/>
            <person name="Gerlach D."/>
            <person name="Hatcher P."/>
            <person name="Jogdeo S."/>
            <person name="Krijgsveld J."/>
            <person name="Kriventseva E.V."/>
            <person name="Kultz D."/>
            <person name="Laforsch C."/>
            <person name="Lindquist E."/>
            <person name="Lopez J."/>
            <person name="Manak J.R."/>
            <person name="Muller J."/>
            <person name="Pangilinan J."/>
            <person name="Patwardhan R.P."/>
            <person name="Pitluck S."/>
            <person name="Pritham E.J."/>
            <person name="Rechtsteiner A."/>
            <person name="Rho M."/>
            <person name="Rogozin I.B."/>
            <person name="Sakarya O."/>
            <person name="Salamov A."/>
            <person name="Schaack S."/>
            <person name="Shapiro H."/>
            <person name="Shiga Y."/>
            <person name="Skalitzky C."/>
            <person name="Smith Z."/>
            <person name="Souvorov A."/>
            <person name="Sung W."/>
            <person name="Tang Z."/>
            <person name="Tsuchiya D."/>
            <person name="Tu H."/>
            <person name="Vos H."/>
            <person name="Wang M."/>
            <person name="Wolf Y.I."/>
            <person name="Yamagata H."/>
            <person name="Yamada T."/>
            <person name="Ye Y."/>
            <person name="Shaw J.R."/>
            <person name="Andrews J."/>
            <person name="Crease T.J."/>
            <person name="Tang H."/>
            <person name="Lucas S.M."/>
            <person name="Robertson H.M."/>
            <person name="Bork P."/>
            <person name="Koonin E.V."/>
            <person name="Zdobnov E.M."/>
            <person name="Grigoriev I.V."/>
            <person name="Lynch M."/>
            <person name="Boore J.L."/>
        </authorList>
    </citation>
    <scope>NUCLEOTIDE SEQUENCE [LARGE SCALE GENOMIC DNA]</scope>
</reference>
<dbReference type="Proteomes" id="UP000000305">
    <property type="component" value="Unassembled WGS sequence"/>
</dbReference>
<keyword evidence="3" id="KW-1185">Reference proteome</keyword>
<organism evidence="2 3">
    <name type="scientific">Daphnia pulex</name>
    <name type="common">Water flea</name>
    <dbReference type="NCBI Taxonomy" id="6669"/>
    <lineage>
        <taxon>Eukaryota</taxon>
        <taxon>Metazoa</taxon>
        <taxon>Ecdysozoa</taxon>
        <taxon>Arthropoda</taxon>
        <taxon>Crustacea</taxon>
        <taxon>Branchiopoda</taxon>
        <taxon>Diplostraca</taxon>
        <taxon>Cladocera</taxon>
        <taxon>Anomopoda</taxon>
        <taxon>Daphniidae</taxon>
        <taxon>Daphnia</taxon>
    </lineage>
</organism>
<sequence length="134" mass="15085">MENLFIHRRNESNDSLSIDPSPATSTCRRKGQFPSCSKVTEIIRGWVRTTRVAPLSSSLVNYARRAALHTTTYDAPSYYTESPKYYSSPSYATKAHVYYTEAPECYATTYAAPSYYTEAPKYYSAPSYCPEAPA</sequence>
<feature type="compositionally biased region" description="Polar residues" evidence="1">
    <location>
        <begin position="13"/>
        <end position="25"/>
    </location>
</feature>
<dbReference type="KEGG" id="dpx:DAPPUDRAFT_316614"/>
<dbReference type="HOGENOM" id="CLU_156786_0_0_1"/>
<feature type="region of interest" description="Disordered" evidence="1">
    <location>
        <begin position="1"/>
        <end position="25"/>
    </location>
</feature>
<name>E9GDG6_DAPPU</name>
<dbReference type="AlphaFoldDB" id="E9GDG6"/>
<proteinExistence type="predicted"/>
<evidence type="ECO:0000313" key="2">
    <source>
        <dbReference type="EMBL" id="EFX82482.1"/>
    </source>
</evidence>
<dbReference type="EMBL" id="GL732540">
    <property type="protein sequence ID" value="EFX82482.1"/>
    <property type="molecule type" value="Genomic_DNA"/>
</dbReference>
<evidence type="ECO:0000313" key="3">
    <source>
        <dbReference type="Proteomes" id="UP000000305"/>
    </source>
</evidence>
<evidence type="ECO:0000256" key="1">
    <source>
        <dbReference type="SAM" id="MobiDB-lite"/>
    </source>
</evidence>
<dbReference type="PANTHER" id="PTHR23263:SF124">
    <property type="entry name" value="SMALL PROLINE-RICH PROTEIN 3"/>
    <property type="match status" value="1"/>
</dbReference>
<dbReference type="InParanoid" id="E9GDG6"/>
<dbReference type="PANTHER" id="PTHR23263">
    <property type="entry name" value="SMALL PROLINE-RICH PROTEIN"/>
    <property type="match status" value="1"/>
</dbReference>